<dbReference type="Proteomes" id="UP000317863">
    <property type="component" value="Unassembled WGS sequence"/>
</dbReference>
<dbReference type="RefSeq" id="WP_142536695.1">
    <property type="nucleotide sequence ID" value="NZ_SGJB01000021.1"/>
</dbReference>
<feature type="active site" description="Proton donor/acceptor" evidence="1">
    <location>
        <position position="87"/>
    </location>
</feature>
<dbReference type="AlphaFoldDB" id="A0A544QT43"/>
<dbReference type="InterPro" id="IPR029033">
    <property type="entry name" value="His_PPase_superfam"/>
</dbReference>
<feature type="binding site" evidence="2">
    <location>
        <position position="63"/>
    </location>
    <ligand>
        <name>substrate</name>
    </ligand>
</feature>
<evidence type="ECO:0000256" key="1">
    <source>
        <dbReference type="PIRSR" id="PIRSR613078-1"/>
    </source>
</evidence>
<dbReference type="Gene3D" id="3.40.50.1240">
    <property type="entry name" value="Phosphoglycerate mutase-like"/>
    <property type="match status" value="1"/>
</dbReference>
<gene>
    <name evidence="4" type="ORF">EXD82_09590</name>
</gene>
<feature type="binding site" evidence="2">
    <location>
        <begin position="7"/>
        <end position="14"/>
    </location>
    <ligand>
        <name>substrate</name>
    </ligand>
</feature>
<feature type="site" description="Transition state stabilizer" evidence="3">
    <location>
        <position position="155"/>
    </location>
</feature>
<reference evidence="4 5" key="1">
    <citation type="submission" date="2019-02" db="EMBL/GenBank/DDBJ databases">
        <title>Peptostreptococcaceae bacterium ZHW00191 nov., a new bacterium isolated from the human gut.</title>
        <authorList>
            <person name="Zhou H.-W."/>
            <person name="Chen X.-J."/>
        </authorList>
    </citation>
    <scope>NUCLEOTIDE SEQUENCE [LARGE SCALE GENOMIC DNA]</scope>
    <source>
        <strain evidence="4 5">ZHW00191</strain>
    </source>
</reference>
<dbReference type="CDD" id="cd07067">
    <property type="entry name" value="HP_PGM_like"/>
    <property type="match status" value="1"/>
</dbReference>
<dbReference type="SMART" id="SM00855">
    <property type="entry name" value="PGAM"/>
    <property type="match status" value="1"/>
</dbReference>
<organism evidence="4 5">
    <name type="scientific">Peptacetobacter hominis</name>
    <dbReference type="NCBI Taxonomy" id="2743610"/>
    <lineage>
        <taxon>Bacteria</taxon>
        <taxon>Bacillati</taxon>
        <taxon>Bacillota</taxon>
        <taxon>Clostridia</taxon>
        <taxon>Peptostreptococcales</taxon>
        <taxon>Peptostreptococcaceae</taxon>
        <taxon>Peptacetobacter</taxon>
    </lineage>
</organism>
<dbReference type="Pfam" id="PF00300">
    <property type="entry name" value="His_Phos_1"/>
    <property type="match status" value="1"/>
</dbReference>
<evidence type="ECO:0000313" key="5">
    <source>
        <dbReference type="Proteomes" id="UP000317863"/>
    </source>
</evidence>
<keyword evidence="5" id="KW-1185">Reference proteome</keyword>
<evidence type="ECO:0000313" key="4">
    <source>
        <dbReference type="EMBL" id="TQQ83201.1"/>
    </source>
</evidence>
<protein>
    <submittedName>
        <fullName evidence="4">Histidine phosphatase family protein</fullName>
    </submittedName>
</protein>
<comment type="caution">
    <text evidence="4">The sequence shown here is derived from an EMBL/GenBank/DDBJ whole genome shotgun (WGS) entry which is preliminary data.</text>
</comment>
<accession>A0A544QT43</accession>
<dbReference type="OrthoDB" id="7925971at2"/>
<evidence type="ECO:0000256" key="3">
    <source>
        <dbReference type="PIRSR" id="PIRSR613078-3"/>
    </source>
</evidence>
<dbReference type="PANTHER" id="PTHR48100">
    <property type="entry name" value="BROAD-SPECIFICITY PHOSPHATASE YOR283W-RELATED"/>
    <property type="match status" value="1"/>
</dbReference>
<dbReference type="SUPFAM" id="SSF53254">
    <property type="entry name" value="Phosphoglycerate mutase-like"/>
    <property type="match status" value="1"/>
</dbReference>
<proteinExistence type="predicted"/>
<name>A0A544QT43_9FIRM</name>
<dbReference type="InterPro" id="IPR050275">
    <property type="entry name" value="PGM_Phosphatase"/>
</dbReference>
<evidence type="ECO:0000256" key="2">
    <source>
        <dbReference type="PIRSR" id="PIRSR613078-2"/>
    </source>
</evidence>
<feature type="active site" description="Tele-phosphohistidine intermediate" evidence="1">
    <location>
        <position position="8"/>
    </location>
</feature>
<sequence>MRLVLIRHVSTEANKNGVLCGRTESPVEDNSWKQIDRIKDILTVYSIGKESSDIKVYSSPSKRTLYTASEVFDVCESQIKSVDELMETDFGEFEGMSFSDIEKEFPEEYSKLVSEGIDYRFPKGESVEDTYNRISDFIKSIISEKSDETVFIVSHGGAIRCIISYLMDRDYSTHWKYRIDNGSVSMIEYYDGFSVLSCLNVK</sequence>
<dbReference type="InterPro" id="IPR013078">
    <property type="entry name" value="His_Pase_superF_clade-1"/>
</dbReference>
<dbReference type="EMBL" id="SGJB01000021">
    <property type="protein sequence ID" value="TQQ83201.1"/>
    <property type="molecule type" value="Genomic_DNA"/>
</dbReference>
<dbReference type="GO" id="GO:0016791">
    <property type="term" value="F:phosphatase activity"/>
    <property type="evidence" value="ECO:0007669"/>
    <property type="project" value="TreeGrafter"/>
</dbReference>